<accession>A0A8I0D0M8</accession>
<reference evidence="1" key="1">
    <citation type="journal article" date="2020" name="Microorganisms">
        <title>Reliable Identification of Environmental Pseudomonas Isolates Using the rpoD Gene.</title>
        <authorList>
            <consortium name="The Broad Institute Genome Sequencing Platform"/>
            <person name="Girard L."/>
            <person name="Lood C."/>
            <person name="Rokni-Zadeh H."/>
            <person name="van Noort V."/>
            <person name="Lavigne R."/>
            <person name="De Mot R."/>
        </authorList>
    </citation>
    <scope>NUCLEOTIDE SEQUENCE [LARGE SCALE GENOMIC DNA]</scope>
    <source>
        <strain evidence="1">SWRI145</strain>
    </source>
</reference>
<dbReference type="EMBL" id="CP077084">
    <property type="protein sequence ID" value="QXH86341.1"/>
    <property type="molecule type" value="Genomic_DNA"/>
</dbReference>
<dbReference type="RefSeq" id="WP_065881683.1">
    <property type="nucleotide sequence ID" value="NZ_CP077084.1"/>
</dbReference>
<evidence type="ECO:0000313" key="2">
    <source>
        <dbReference type="EMBL" id="QXH86341.1"/>
    </source>
</evidence>
<name>A0A8I0D0M8_9PSED</name>
<sequence length="127" mass="13934">MKIRITEILSTTDTLLVRFQSSIGSGAALWAGITPKIGDEHDVEFDLDEIFSWGRSITPSSDTTPQIIEIKGITQITAELTQVADEECAALQLGDSIVLVELDRPITQKSGYVDVRATRIVLYPTNI</sequence>
<protein>
    <submittedName>
        <fullName evidence="1">Uncharacterized protein</fullName>
    </submittedName>
</protein>
<proteinExistence type="predicted"/>
<keyword evidence="3" id="KW-1185">Reference proteome</keyword>
<dbReference type="EMBL" id="JABWQF010000036">
    <property type="protein sequence ID" value="MBC3297736.1"/>
    <property type="molecule type" value="Genomic_DNA"/>
</dbReference>
<evidence type="ECO:0000313" key="1">
    <source>
        <dbReference type="EMBL" id="MBC3297736.1"/>
    </source>
</evidence>
<dbReference type="AlphaFoldDB" id="A0A8I0D0M8"/>
<dbReference type="Proteomes" id="UP000615613">
    <property type="component" value="Chromosome"/>
</dbReference>
<organism evidence="1">
    <name type="scientific">Pseudomonas tritici</name>
    <dbReference type="NCBI Taxonomy" id="2745518"/>
    <lineage>
        <taxon>Bacteria</taxon>
        <taxon>Pseudomonadati</taxon>
        <taxon>Pseudomonadota</taxon>
        <taxon>Gammaproteobacteria</taxon>
        <taxon>Pseudomonadales</taxon>
        <taxon>Pseudomonadaceae</taxon>
        <taxon>Pseudomonas</taxon>
    </lineage>
</organism>
<dbReference type="KEGG" id="ptrt:HU722_0012935"/>
<gene>
    <name evidence="2" type="ORF">HU722_0012935</name>
    <name evidence="1" type="ORF">HU722_40015</name>
</gene>
<evidence type="ECO:0000313" key="3">
    <source>
        <dbReference type="Proteomes" id="UP000615613"/>
    </source>
</evidence>
<reference evidence="2" key="2">
    <citation type="submission" date="2021-06" db="EMBL/GenBank/DDBJ databases">
        <title>Updating the genus Pseudomonas: Description of 43 new species and partition of the Pseudomonas putida group.</title>
        <authorList>
            <person name="Girard L."/>
            <person name="Lood C."/>
            <person name="Vandamme P."/>
            <person name="Rokni-Zadeh H."/>
            <person name="van Noort V."/>
            <person name="Hofte M."/>
            <person name="Lavigne R."/>
            <person name="De Mot R."/>
        </authorList>
    </citation>
    <scope>NUCLEOTIDE SEQUENCE</scope>
    <source>
        <strain evidence="2">SWRI145</strain>
    </source>
</reference>